<gene>
    <name evidence="3" type="ORF">PCC6912_21550</name>
</gene>
<proteinExistence type="predicted"/>
<feature type="domain" description="Glycosyl transferase family 1" evidence="2">
    <location>
        <begin position="588"/>
        <end position="751"/>
    </location>
</feature>
<dbReference type="SUPFAM" id="SSF53756">
    <property type="entry name" value="UDP-Glycosyltransferase/glycogen phosphorylase"/>
    <property type="match status" value="2"/>
</dbReference>
<comment type="caution">
    <text evidence="3">The sequence shown here is derived from an EMBL/GenBank/DDBJ whole genome shotgun (WGS) entry which is preliminary data.</text>
</comment>
<keyword evidence="1" id="KW-0808">Transferase</keyword>
<dbReference type="Pfam" id="PF00534">
    <property type="entry name" value="Glycos_transf_1"/>
    <property type="match status" value="1"/>
</dbReference>
<dbReference type="STRING" id="211165.GCA_000317285_04692"/>
<name>A0A433NKI2_CHLFR</name>
<evidence type="ECO:0000256" key="1">
    <source>
        <dbReference type="ARBA" id="ARBA00022679"/>
    </source>
</evidence>
<evidence type="ECO:0000313" key="4">
    <source>
        <dbReference type="Proteomes" id="UP000268857"/>
    </source>
</evidence>
<dbReference type="GO" id="GO:0016757">
    <property type="term" value="F:glycosyltransferase activity"/>
    <property type="evidence" value="ECO:0007669"/>
    <property type="project" value="InterPro"/>
</dbReference>
<dbReference type="Pfam" id="PF13692">
    <property type="entry name" value="Glyco_trans_1_4"/>
    <property type="match status" value="1"/>
</dbReference>
<dbReference type="CDD" id="cd03801">
    <property type="entry name" value="GT4_PimA-like"/>
    <property type="match status" value="1"/>
</dbReference>
<evidence type="ECO:0000259" key="2">
    <source>
        <dbReference type="Pfam" id="PF00534"/>
    </source>
</evidence>
<sequence>MKPLAIVTTWFGKNLKGGAEQQAWQIATRLASRGHKVEVLTTCCQSFFDDWGVNHLQAGLSQDEGVKIRRFQVDRRNADSFNRVNSFMLSLPSSDLKPGLNPVSPEEAAIFCEENINSTQLQNYLEIHQEKYQAFLFLPYLYGPILNGLPIVAERAFLQPCLHNEVYAYLPQVTKIFHAAKGLLFNSEGEAQLAFNMYGPGIIPKSIMVGQGVEARQHYDPTLTHVGDFPVKQERFILYLGRRDSTKNTDFLVKSYAIFKQKYPDSNLRLVLAGPGNTSFNGSIPGVVDLGLVQENEKETLLANCLALFQPSRNESYSRVIMEAWFYKRPVAVHQDCLATALAVESSKGGWLARTETQWAELFAKVDQIGDEYLAIYGANGQAYAQEKAVWDKVIDRYETVLGLSEKPTTVSNKSQRKRLQEIHQLLAGFTYGDAISNQARLIRDRLRDLGYKSDIFVEHLDPAVADEGKQFQPQKISPQAGLIYHHSIGCEVTDYAIAHPGAKCLIYHNITPAEFFVPYRPEVAQLLEKGRADLKQLAQHFPLSVGVSAYNADELIASGFAQPGILPITVNPSKWDMPADAALMQQLQDGKTNLLFVGRFSPNKRQDDLLKAFDHYLTMDAQARLILVGGGDINDPYYCHVMKIIKSLDLSQYVMIPGKINDAQLLAFYRTANLFWSMSEHEGFCVPLVEAMWFDVPVLAYKSSAVPETLGEAGLMFTSKEDLVQVAALAKLLVKDKSLRTKAIAAQRKRRSFFTQTTINKYLSNLISCLEENNTKYA</sequence>
<dbReference type="OrthoDB" id="9787617at2"/>
<organism evidence="3 4">
    <name type="scientific">Chlorogloeopsis fritschii PCC 6912</name>
    <dbReference type="NCBI Taxonomy" id="211165"/>
    <lineage>
        <taxon>Bacteria</taxon>
        <taxon>Bacillati</taxon>
        <taxon>Cyanobacteriota</taxon>
        <taxon>Cyanophyceae</taxon>
        <taxon>Nostocales</taxon>
        <taxon>Chlorogloeopsidaceae</taxon>
        <taxon>Chlorogloeopsis</taxon>
    </lineage>
</organism>
<dbReference type="Proteomes" id="UP000268857">
    <property type="component" value="Unassembled WGS sequence"/>
</dbReference>
<dbReference type="AlphaFoldDB" id="A0A433NKI2"/>
<dbReference type="PANTHER" id="PTHR46401:SF2">
    <property type="entry name" value="GLYCOSYLTRANSFERASE WBBK-RELATED"/>
    <property type="match status" value="1"/>
</dbReference>
<keyword evidence="4" id="KW-1185">Reference proteome</keyword>
<protein>
    <recommendedName>
        <fullName evidence="2">Glycosyl transferase family 1 domain-containing protein</fullName>
    </recommendedName>
</protein>
<dbReference type="GO" id="GO:0009103">
    <property type="term" value="P:lipopolysaccharide biosynthetic process"/>
    <property type="evidence" value="ECO:0007669"/>
    <property type="project" value="TreeGrafter"/>
</dbReference>
<dbReference type="PANTHER" id="PTHR46401">
    <property type="entry name" value="GLYCOSYLTRANSFERASE WBBK-RELATED"/>
    <property type="match status" value="1"/>
</dbReference>
<dbReference type="EMBL" id="RSCJ01000007">
    <property type="protein sequence ID" value="RUR83322.1"/>
    <property type="molecule type" value="Genomic_DNA"/>
</dbReference>
<reference evidence="3 4" key="1">
    <citation type="journal article" date="2019" name="Genome Biol. Evol.">
        <title>Day and night: Metabolic profiles and evolutionary relationships of six axenic non-marine cyanobacteria.</title>
        <authorList>
            <person name="Will S.E."/>
            <person name="Henke P."/>
            <person name="Boedeker C."/>
            <person name="Huang S."/>
            <person name="Brinkmann H."/>
            <person name="Rohde M."/>
            <person name="Jarek M."/>
            <person name="Friedl T."/>
            <person name="Seufert S."/>
            <person name="Schumacher M."/>
            <person name="Overmann J."/>
            <person name="Neumann-Schaal M."/>
            <person name="Petersen J."/>
        </authorList>
    </citation>
    <scope>NUCLEOTIDE SEQUENCE [LARGE SCALE GENOMIC DNA]</scope>
    <source>
        <strain evidence="3 4">PCC 6912</strain>
    </source>
</reference>
<dbReference type="Gene3D" id="3.40.50.2000">
    <property type="entry name" value="Glycogen Phosphorylase B"/>
    <property type="match status" value="3"/>
</dbReference>
<evidence type="ECO:0000313" key="3">
    <source>
        <dbReference type="EMBL" id="RUR83322.1"/>
    </source>
</evidence>
<dbReference type="InterPro" id="IPR001296">
    <property type="entry name" value="Glyco_trans_1"/>
</dbReference>
<accession>A0A433NKI2</accession>
<dbReference type="RefSeq" id="WP_016874747.1">
    <property type="nucleotide sequence ID" value="NZ_AJLN01000116.1"/>
</dbReference>